<keyword evidence="3" id="KW-1185">Reference proteome</keyword>
<evidence type="ECO:0008006" key="4">
    <source>
        <dbReference type="Google" id="ProtNLM"/>
    </source>
</evidence>
<proteinExistence type="predicted"/>
<name>A0A0A0EN63_9GAMM</name>
<dbReference type="Proteomes" id="UP000030017">
    <property type="component" value="Unassembled WGS sequence"/>
</dbReference>
<accession>A0A0A0EN63</accession>
<evidence type="ECO:0000313" key="3">
    <source>
        <dbReference type="Proteomes" id="UP000030017"/>
    </source>
</evidence>
<reference evidence="2 3" key="1">
    <citation type="submission" date="2013-08" db="EMBL/GenBank/DDBJ databases">
        <title>Genome sequencing of Lysobacter.</title>
        <authorList>
            <person name="Zhang S."/>
            <person name="Wang G."/>
        </authorList>
    </citation>
    <scope>NUCLEOTIDE SEQUENCE [LARGE SCALE GENOMIC DNA]</scope>
    <source>
        <strain evidence="2 3">Ko07</strain>
    </source>
</reference>
<organism evidence="2 3">
    <name type="scientific">Lysobacter concretionis Ko07 = DSM 16239</name>
    <dbReference type="NCBI Taxonomy" id="1122185"/>
    <lineage>
        <taxon>Bacteria</taxon>
        <taxon>Pseudomonadati</taxon>
        <taxon>Pseudomonadota</taxon>
        <taxon>Gammaproteobacteria</taxon>
        <taxon>Lysobacterales</taxon>
        <taxon>Lysobacteraceae</taxon>
        <taxon>Novilysobacter</taxon>
    </lineage>
</organism>
<dbReference type="eggNOG" id="COG5148">
    <property type="taxonomic scope" value="Bacteria"/>
</dbReference>
<dbReference type="STRING" id="1122185.N792_10765"/>
<dbReference type="AlphaFoldDB" id="A0A0A0EN63"/>
<comment type="caution">
    <text evidence="2">The sequence shown here is derived from an EMBL/GenBank/DDBJ whole genome shotgun (WGS) entry which is preliminary data.</text>
</comment>
<dbReference type="Pfam" id="PF07793">
    <property type="entry name" value="DUF1631"/>
    <property type="match status" value="1"/>
</dbReference>
<dbReference type="EMBL" id="AVPS01000006">
    <property type="protein sequence ID" value="KGM51588.1"/>
    <property type="molecule type" value="Genomic_DNA"/>
</dbReference>
<feature type="compositionally biased region" description="Basic and acidic residues" evidence="1">
    <location>
        <begin position="201"/>
        <end position="210"/>
    </location>
</feature>
<sequence length="750" mass="81342">MGRELERLLDTLEQDLFRQADRARNSGSQSVYLAALQTLRSQRDAVVPRFLSGLATALANLHEPTPDDSKASSPDVESLRLVDHHEIAEDNVLTEIARRHESRAGLPLLLLGQRFGVLAGQPAFDAARLPVGPQALGRMLALASKEAVVDVDTRLQLYRLFDRQLMAGYLTLVETMNAQLDGANVLPGLAFVPSRRRRHAPGGEHPREAMGDNVSAAAGNAGPAGAAGGGTSPAGTGTGARTRNGPETDRRHGSGHTDAMAGATTVLEMQALDELQQLLARRRELIGLPPQAAIPRAVHERTPEAVPEITPAQPRIALATQEVDAALGDLQAAGHSPRNTTQIRQALLAKSRLQRGAATSLSQQDNETFELLGMLYTEIGRELRQGTRSADLLERLQVPLLRVALQDRGFFVRHQHPARQLLNAVAEAGTTWQAEGEADPRLDHQLDNAVDHVIKNYDGDAKVFASANQALSQHLEAMARKAEVSERRHVEAARGRDKLELAKQRAAESIETAIGDAPLPKFLRTLVDQAWADVLSLVLLRHGEDSEEWREHVEATGQIVAASRGSTAPAWLQPRIEQALGLVGYQGDEATAIAKRLAAVADESDDPATRTELAIQLKARARLGDSEPAPAPPPATPRNAREEACYAHLRSLPFGSWIEFATNQQGDMVRRRLAWFSPVTGRALLVNQRGQRIDDARGHDNLDQIARLIAIGEARVVAPAEPTGLVDRAWQATMGTLRSLTGRDLPQETP</sequence>
<feature type="compositionally biased region" description="Gly residues" evidence="1">
    <location>
        <begin position="225"/>
        <end position="238"/>
    </location>
</feature>
<evidence type="ECO:0000256" key="1">
    <source>
        <dbReference type="SAM" id="MobiDB-lite"/>
    </source>
</evidence>
<protein>
    <recommendedName>
        <fullName evidence="4">Thymidine phosphorylase</fullName>
    </recommendedName>
</protein>
<gene>
    <name evidence="2" type="ORF">N792_10765</name>
</gene>
<feature type="region of interest" description="Disordered" evidence="1">
    <location>
        <begin position="621"/>
        <end position="640"/>
    </location>
</feature>
<feature type="compositionally biased region" description="Low complexity" evidence="1">
    <location>
        <begin position="215"/>
        <end position="224"/>
    </location>
</feature>
<feature type="region of interest" description="Disordered" evidence="1">
    <location>
        <begin position="196"/>
        <end position="258"/>
    </location>
</feature>
<evidence type="ECO:0000313" key="2">
    <source>
        <dbReference type="EMBL" id="KGM51588.1"/>
    </source>
</evidence>
<dbReference type="InterPro" id="IPR012434">
    <property type="entry name" value="DUF1631"/>
</dbReference>